<dbReference type="Proteomes" id="UP000076268">
    <property type="component" value="Unassembled WGS sequence"/>
</dbReference>
<dbReference type="Gene3D" id="2.40.50.100">
    <property type="match status" value="1"/>
</dbReference>
<dbReference type="PROSITE" id="PS50968">
    <property type="entry name" value="BIOTINYL_LIPOYL"/>
    <property type="match status" value="1"/>
</dbReference>
<dbReference type="NCBIfam" id="TIGR00527">
    <property type="entry name" value="gcvH"/>
    <property type="match status" value="1"/>
</dbReference>
<dbReference type="InterPro" id="IPR002930">
    <property type="entry name" value="GCV_H"/>
</dbReference>
<dbReference type="EMBL" id="LSGP01000025">
    <property type="protein sequence ID" value="KYZ75181.1"/>
    <property type="molecule type" value="Genomic_DNA"/>
</dbReference>
<dbReference type="GO" id="GO:0005960">
    <property type="term" value="C:glycine cleavage complex"/>
    <property type="evidence" value="ECO:0007669"/>
    <property type="project" value="InterPro"/>
</dbReference>
<evidence type="ECO:0000256" key="4">
    <source>
        <dbReference type="PIRSR" id="PIRSR617453-50"/>
    </source>
</evidence>
<accession>A0A154BMQ1</accession>
<dbReference type="GO" id="GO:0009249">
    <property type="term" value="P:protein lipoylation"/>
    <property type="evidence" value="ECO:0007669"/>
    <property type="project" value="TreeGrafter"/>
</dbReference>
<protein>
    <recommendedName>
        <fullName evidence="3">Glycine cleavage system H protein</fullName>
    </recommendedName>
</protein>
<dbReference type="PANTHER" id="PTHR11715:SF3">
    <property type="entry name" value="GLYCINE CLEAVAGE SYSTEM H PROTEIN-RELATED"/>
    <property type="match status" value="1"/>
</dbReference>
<proteinExistence type="inferred from homology"/>
<dbReference type="SUPFAM" id="SSF51230">
    <property type="entry name" value="Single hybrid motif"/>
    <property type="match status" value="1"/>
</dbReference>
<dbReference type="GO" id="GO:0019464">
    <property type="term" value="P:glycine decarboxylation via glycine cleavage system"/>
    <property type="evidence" value="ECO:0007669"/>
    <property type="project" value="UniProtKB-UniRule"/>
</dbReference>
<keyword evidence="2 3" id="KW-0450">Lipoyl</keyword>
<evidence type="ECO:0000313" key="7">
    <source>
        <dbReference type="Proteomes" id="UP000076268"/>
    </source>
</evidence>
<feature type="modified residue" description="N6-lipoyllysine" evidence="3 4">
    <location>
        <position position="63"/>
    </location>
</feature>
<feature type="domain" description="Lipoyl-binding" evidence="5">
    <location>
        <begin position="22"/>
        <end position="104"/>
    </location>
</feature>
<evidence type="ECO:0000259" key="5">
    <source>
        <dbReference type="PROSITE" id="PS50968"/>
    </source>
</evidence>
<comment type="caution">
    <text evidence="6">The sequence shown here is derived from an EMBL/GenBank/DDBJ whole genome shotgun (WGS) entry which is preliminary data.</text>
</comment>
<dbReference type="AlphaFoldDB" id="A0A154BMQ1"/>
<name>A0A154BMQ1_ANASB</name>
<dbReference type="GO" id="GO:0005829">
    <property type="term" value="C:cytosol"/>
    <property type="evidence" value="ECO:0007669"/>
    <property type="project" value="TreeGrafter"/>
</dbReference>
<dbReference type="InterPro" id="IPR000089">
    <property type="entry name" value="Biotin_lipoyl"/>
</dbReference>
<dbReference type="CDD" id="cd06848">
    <property type="entry name" value="GCS_H"/>
    <property type="match status" value="1"/>
</dbReference>
<dbReference type="Pfam" id="PF01597">
    <property type="entry name" value="GCV_H"/>
    <property type="match status" value="1"/>
</dbReference>
<dbReference type="NCBIfam" id="NF002270">
    <property type="entry name" value="PRK01202.1"/>
    <property type="match status" value="1"/>
</dbReference>
<dbReference type="InterPro" id="IPR011053">
    <property type="entry name" value="Single_hybrid_motif"/>
</dbReference>
<dbReference type="STRING" id="1794912.AXX12_13510"/>
<evidence type="ECO:0000256" key="2">
    <source>
        <dbReference type="ARBA" id="ARBA00022823"/>
    </source>
</evidence>
<comment type="subunit">
    <text evidence="3">The glycine cleavage system is composed of four proteins: P, T, L and H.</text>
</comment>
<dbReference type="InterPro" id="IPR033753">
    <property type="entry name" value="GCV_H/Fam206"/>
</dbReference>
<dbReference type="RefSeq" id="WP_066244723.1">
    <property type="nucleotide sequence ID" value="NZ_LSGP01000025.1"/>
</dbReference>
<evidence type="ECO:0000256" key="3">
    <source>
        <dbReference type="HAMAP-Rule" id="MF_00272"/>
    </source>
</evidence>
<dbReference type="PANTHER" id="PTHR11715">
    <property type="entry name" value="GLYCINE CLEAVAGE SYSTEM H PROTEIN"/>
    <property type="match status" value="1"/>
</dbReference>
<dbReference type="InterPro" id="IPR017453">
    <property type="entry name" value="GCV_H_sub"/>
</dbReference>
<comment type="cofactor">
    <cofactor evidence="3">
        <name>(R)-lipoate</name>
        <dbReference type="ChEBI" id="CHEBI:83088"/>
    </cofactor>
    <text evidence="3">Binds 1 lipoyl cofactor covalently.</text>
</comment>
<dbReference type="OrthoDB" id="9796712at2"/>
<gene>
    <name evidence="3" type="primary">gcvH</name>
    <name evidence="6" type="ORF">AXX12_13510</name>
</gene>
<comment type="similarity">
    <text evidence="1 3">Belongs to the GcvH family.</text>
</comment>
<keyword evidence="7" id="KW-1185">Reference proteome</keyword>
<sequence>MKIVEDLRYTKDHEWVRIEGTQAIVGITDYAQGELGDVVFIELPEIGKKAKAHTTVTTIESVKAVSDIFAPLSGTIIKVNDQLNDNPELVNQQPYDEGWIFVIELENLVEVGQLLDAAQYGELVGKH</sequence>
<dbReference type="HAMAP" id="MF_00272">
    <property type="entry name" value="GcvH"/>
    <property type="match status" value="1"/>
</dbReference>
<evidence type="ECO:0000313" key="6">
    <source>
        <dbReference type="EMBL" id="KYZ75181.1"/>
    </source>
</evidence>
<organism evidence="6 7">
    <name type="scientific">Anaerosporomusa subterranea</name>
    <dbReference type="NCBI Taxonomy" id="1794912"/>
    <lineage>
        <taxon>Bacteria</taxon>
        <taxon>Bacillati</taxon>
        <taxon>Bacillota</taxon>
        <taxon>Negativicutes</taxon>
        <taxon>Acetonemataceae</taxon>
        <taxon>Anaerosporomusa</taxon>
    </lineage>
</organism>
<comment type="function">
    <text evidence="3">The glycine cleavage system catalyzes the degradation of glycine. The H protein shuttles the methylamine group of glycine from the P protein to the T protein.</text>
</comment>
<reference evidence="6 7" key="1">
    <citation type="submission" date="2016-02" db="EMBL/GenBank/DDBJ databases">
        <title>Anaerosporomusa subterraneum gen. nov., sp. nov., a spore-forming obligate anaerobe isolated from saprolite.</title>
        <authorList>
            <person name="Choi J.K."/>
            <person name="Shah M."/>
            <person name="Yee N."/>
        </authorList>
    </citation>
    <scope>NUCLEOTIDE SEQUENCE [LARGE SCALE GENOMIC DNA]</scope>
    <source>
        <strain evidence="6 7">RU4</strain>
    </source>
</reference>
<evidence type="ECO:0000256" key="1">
    <source>
        <dbReference type="ARBA" id="ARBA00009249"/>
    </source>
</evidence>